<proteinExistence type="predicted"/>
<reference evidence="2" key="1">
    <citation type="journal article" date="2019" name="Int. J. Syst. Evol. Microbiol.">
        <title>The Global Catalogue of Microorganisms (GCM) 10K type strain sequencing project: providing services to taxonomists for standard genome sequencing and annotation.</title>
        <authorList>
            <consortium name="The Broad Institute Genomics Platform"/>
            <consortium name="The Broad Institute Genome Sequencing Center for Infectious Disease"/>
            <person name="Wu L."/>
            <person name="Ma J."/>
        </authorList>
    </citation>
    <scope>NUCLEOTIDE SEQUENCE [LARGE SCALE GENOMIC DNA]</scope>
    <source>
        <strain evidence="2">JCM 17938</strain>
    </source>
</reference>
<dbReference type="Proteomes" id="UP001500212">
    <property type="component" value="Unassembled WGS sequence"/>
</dbReference>
<sequence>MEPPAETGGLPGPVRLPAKDKCVRWGGSSPTGAWTSGWTHCH</sequence>
<keyword evidence="2" id="KW-1185">Reference proteome</keyword>
<name>A0ABP8TVH2_9ACTN</name>
<dbReference type="RefSeq" id="WP_345362007.1">
    <property type="nucleotide sequence ID" value="NZ_BAABHJ010000023.1"/>
</dbReference>
<dbReference type="EMBL" id="BAABHJ010000023">
    <property type="protein sequence ID" value="GAA4613895.1"/>
    <property type="molecule type" value="Genomic_DNA"/>
</dbReference>
<accession>A0ABP8TVH2</accession>
<comment type="caution">
    <text evidence="1">The sequence shown here is derived from an EMBL/GenBank/DDBJ whole genome shotgun (WGS) entry which is preliminary data.</text>
</comment>
<protein>
    <submittedName>
        <fullName evidence="1">Uncharacterized protein</fullName>
    </submittedName>
</protein>
<evidence type="ECO:0000313" key="1">
    <source>
        <dbReference type="EMBL" id="GAA4613895.1"/>
    </source>
</evidence>
<gene>
    <name evidence="1" type="ORF">GCM10023195_60400</name>
</gene>
<evidence type="ECO:0000313" key="2">
    <source>
        <dbReference type="Proteomes" id="UP001500212"/>
    </source>
</evidence>
<organism evidence="1 2">
    <name type="scientific">Actinoallomurus liliacearum</name>
    <dbReference type="NCBI Taxonomy" id="1080073"/>
    <lineage>
        <taxon>Bacteria</taxon>
        <taxon>Bacillati</taxon>
        <taxon>Actinomycetota</taxon>
        <taxon>Actinomycetes</taxon>
        <taxon>Streptosporangiales</taxon>
        <taxon>Thermomonosporaceae</taxon>
        <taxon>Actinoallomurus</taxon>
    </lineage>
</organism>